<reference evidence="2" key="1">
    <citation type="submission" date="2020-11" db="EMBL/GenBank/DDBJ databases">
        <title>Bacterial whole genome sequence for Panacibacter sp. DH6.</title>
        <authorList>
            <person name="Le V."/>
            <person name="Ko S."/>
            <person name="Ahn C.-Y."/>
            <person name="Oh H.-M."/>
        </authorList>
    </citation>
    <scope>NUCLEOTIDE SEQUENCE</scope>
    <source>
        <strain evidence="2">DH6</strain>
    </source>
</reference>
<evidence type="ECO:0000313" key="2">
    <source>
        <dbReference type="EMBL" id="MBG9378646.1"/>
    </source>
</evidence>
<protein>
    <submittedName>
        <fullName evidence="2">Uncharacterized protein</fullName>
    </submittedName>
</protein>
<keyword evidence="1" id="KW-0812">Transmembrane</keyword>
<dbReference type="Proteomes" id="UP000628448">
    <property type="component" value="Unassembled WGS sequence"/>
</dbReference>
<evidence type="ECO:0000313" key="3">
    <source>
        <dbReference type="Proteomes" id="UP000628448"/>
    </source>
</evidence>
<feature type="transmembrane region" description="Helical" evidence="1">
    <location>
        <begin position="71"/>
        <end position="90"/>
    </location>
</feature>
<keyword evidence="1" id="KW-0472">Membrane</keyword>
<gene>
    <name evidence="2" type="ORF">I5907_20610</name>
</gene>
<keyword evidence="3" id="KW-1185">Reference proteome</keyword>
<dbReference type="EMBL" id="JADWYR010000003">
    <property type="protein sequence ID" value="MBG9378646.1"/>
    <property type="molecule type" value="Genomic_DNA"/>
</dbReference>
<keyword evidence="1" id="KW-1133">Transmembrane helix</keyword>
<name>A0A931H0B4_9BACT</name>
<evidence type="ECO:0000256" key="1">
    <source>
        <dbReference type="SAM" id="Phobius"/>
    </source>
</evidence>
<sequence>MDYFLQLLEYIMCYLHILTAVLILLKAVLAFRNRGGNIPAIVTSFFRFYSKSDFYMSTNKDRKEYMLANNIINIYVYTWVFLTVIFFVVFHRFC</sequence>
<dbReference type="RefSeq" id="WP_196992740.1">
    <property type="nucleotide sequence ID" value="NZ_JADWYR010000003.1"/>
</dbReference>
<accession>A0A931H0B4</accession>
<organism evidence="2 3">
    <name type="scientific">Panacibacter microcysteis</name>
    <dbReference type="NCBI Taxonomy" id="2793269"/>
    <lineage>
        <taxon>Bacteria</taxon>
        <taxon>Pseudomonadati</taxon>
        <taxon>Bacteroidota</taxon>
        <taxon>Chitinophagia</taxon>
        <taxon>Chitinophagales</taxon>
        <taxon>Chitinophagaceae</taxon>
        <taxon>Panacibacter</taxon>
    </lineage>
</organism>
<proteinExistence type="predicted"/>
<feature type="transmembrane region" description="Helical" evidence="1">
    <location>
        <begin position="7"/>
        <end position="29"/>
    </location>
</feature>
<comment type="caution">
    <text evidence="2">The sequence shown here is derived from an EMBL/GenBank/DDBJ whole genome shotgun (WGS) entry which is preliminary data.</text>
</comment>
<dbReference type="AlphaFoldDB" id="A0A931H0B4"/>